<dbReference type="PANTHER" id="PTHR30537">
    <property type="entry name" value="HTH-TYPE TRANSCRIPTIONAL REGULATOR"/>
    <property type="match status" value="1"/>
</dbReference>
<comment type="caution">
    <text evidence="6">The sequence shown here is derived from an EMBL/GenBank/DDBJ whole genome shotgun (WGS) entry which is preliminary data.</text>
</comment>
<evidence type="ECO:0000256" key="1">
    <source>
        <dbReference type="ARBA" id="ARBA00009437"/>
    </source>
</evidence>
<feature type="domain" description="HTH lysR-type" evidence="5">
    <location>
        <begin position="1"/>
        <end position="59"/>
    </location>
</feature>
<dbReference type="InterPro" id="IPR000847">
    <property type="entry name" value="LysR_HTH_N"/>
</dbReference>
<name>A0A7W9AIZ2_9SPHN</name>
<protein>
    <submittedName>
        <fullName evidence="6">DNA-binding transcriptional LysR family regulator</fullName>
    </submittedName>
</protein>
<evidence type="ECO:0000256" key="3">
    <source>
        <dbReference type="ARBA" id="ARBA00023125"/>
    </source>
</evidence>
<dbReference type="SUPFAM" id="SSF46785">
    <property type="entry name" value="Winged helix' DNA-binding domain"/>
    <property type="match status" value="1"/>
</dbReference>
<dbReference type="FunFam" id="3.40.190.290:FF:000001">
    <property type="entry name" value="Transcriptional regulator, LysR family"/>
    <property type="match status" value="1"/>
</dbReference>
<dbReference type="Pfam" id="PF03466">
    <property type="entry name" value="LysR_substrate"/>
    <property type="match status" value="1"/>
</dbReference>
<evidence type="ECO:0000313" key="6">
    <source>
        <dbReference type="EMBL" id="MBB5686326.1"/>
    </source>
</evidence>
<evidence type="ECO:0000256" key="4">
    <source>
        <dbReference type="ARBA" id="ARBA00023163"/>
    </source>
</evidence>
<dbReference type="PANTHER" id="PTHR30537:SF10">
    <property type="entry name" value="TRANSCRIPTIONAL REGULATOR-RELATED"/>
    <property type="match status" value="1"/>
</dbReference>
<proteinExistence type="inferred from homology"/>
<dbReference type="GO" id="GO:0003700">
    <property type="term" value="F:DNA-binding transcription factor activity"/>
    <property type="evidence" value="ECO:0007669"/>
    <property type="project" value="InterPro"/>
</dbReference>
<dbReference type="SUPFAM" id="SSF53850">
    <property type="entry name" value="Periplasmic binding protein-like II"/>
    <property type="match status" value="1"/>
</dbReference>
<sequence length="301" mass="33150">MGTWDGMEELVAVANAGSFIGGARTLGVSAAHITRAIARLEVRVQNQLFIRTTRTIRLTATGQTLLDHCRRIVLERDEAFAMVGEGGEPQGDLRVTCSAALGERFLAPIIRRFCERHPKVSVVIELNNCLVDLVGEGFDLAVRTGTLADSRLIGTRIAYRTHYACAATDYLARRGIPSDVSELSQHECLAGTATAWHFKVGDQQHFHRPQGRWRCNSGTAVVDAALAGMGICQLPEFYVLPYIRSGQLQQILGKFQPDEEPIWAVYPQRRHLLPKISRLVEALRDELPAALEGARIGPLCA</sequence>
<keyword evidence="4" id="KW-0804">Transcription</keyword>
<keyword evidence="7" id="KW-1185">Reference proteome</keyword>
<dbReference type="PROSITE" id="PS50931">
    <property type="entry name" value="HTH_LYSR"/>
    <property type="match status" value="1"/>
</dbReference>
<comment type="similarity">
    <text evidence="1">Belongs to the LysR transcriptional regulatory family.</text>
</comment>
<keyword evidence="3 6" id="KW-0238">DNA-binding</keyword>
<dbReference type="GO" id="GO:0043565">
    <property type="term" value="F:sequence-specific DNA binding"/>
    <property type="evidence" value="ECO:0007669"/>
    <property type="project" value="TreeGrafter"/>
</dbReference>
<dbReference type="Gene3D" id="3.40.190.290">
    <property type="match status" value="1"/>
</dbReference>
<accession>A0A7W9AIZ2</accession>
<gene>
    <name evidence="6" type="ORF">FHS49_002350</name>
</gene>
<dbReference type="Proteomes" id="UP000549617">
    <property type="component" value="Unassembled WGS sequence"/>
</dbReference>
<dbReference type="RefSeq" id="WP_184018673.1">
    <property type="nucleotide sequence ID" value="NZ_JACIJC010000004.1"/>
</dbReference>
<dbReference type="InterPro" id="IPR058163">
    <property type="entry name" value="LysR-type_TF_proteobact-type"/>
</dbReference>
<dbReference type="InterPro" id="IPR036390">
    <property type="entry name" value="WH_DNA-bd_sf"/>
</dbReference>
<organism evidence="6 7">
    <name type="scientific">Sphingobium boeckii</name>
    <dbReference type="NCBI Taxonomy" id="1082345"/>
    <lineage>
        <taxon>Bacteria</taxon>
        <taxon>Pseudomonadati</taxon>
        <taxon>Pseudomonadota</taxon>
        <taxon>Alphaproteobacteria</taxon>
        <taxon>Sphingomonadales</taxon>
        <taxon>Sphingomonadaceae</taxon>
        <taxon>Sphingobium</taxon>
    </lineage>
</organism>
<dbReference type="EMBL" id="JACIJC010000004">
    <property type="protein sequence ID" value="MBB5686326.1"/>
    <property type="molecule type" value="Genomic_DNA"/>
</dbReference>
<evidence type="ECO:0000313" key="7">
    <source>
        <dbReference type="Proteomes" id="UP000549617"/>
    </source>
</evidence>
<keyword evidence="2" id="KW-0805">Transcription regulation</keyword>
<dbReference type="AlphaFoldDB" id="A0A7W9AIZ2"/>
<dbReference type="GO" id="GO:0006351">
    <property type="term" value="P:DNA-templated transcription"/>
    <property type="evidence" value="ECO:0007669"/>
    <property type="project" value="TreeGrafter"/>
</dbReference>
<evidence type="ECO:0000259" key="5">
    <source>
        <dbReference type="PROSITE" id="PS50931"/>
    </source>
</evidence>
<dbReference type="Pfam" id="PF00126">
    <property type="entry name" value="HTH_1"/>
    <property type="match status" value="1"/>
</dbReference>
<dbReference type="InterPro" id="IPR005119">
    <property type="entry name" value="LysR_subst-bd"/>
</dbReference>
<dbReference type="Gene3D" id="1.10.10.10">
    <property type="entry name" value="Winged helix-like DNA-binding domain superfamily/Winged helix DNA-binding domain"/>
    <property type="match status" value="1"/>
</dbReference>
<reference evidence="6 7" key="1">
    <citation type="submission" date="2020-08" db="EMBL/GenBank/DDBJ databases">
        <title>Genomic Encyclopedia of Type Strains, Phase IV (KMG-IV): sequencing the most valuable type-strain genomes for metagenomic binning, comparative biology and taxonomic classification.</title>
        <authorList>
            <person name="Goeker M."/>
        </authorList>
    </citation>
    <scope>NUCLEOTIDE SEQUENCE [LARGE SCALE GENOMIC DNA]</scope>
    <source>
        <strain evidence="6 7">DSM 25079</strain>
    </source>
</reference>
<dbReference type="InterPro" id="IPR036388">
    <property type="entry name" value="WH-like_DNA-bd_sf"/>
</dbReference>
<evidence type="ECO:0000256" key="2">
    <source>
        <dbReference type="ARBA" id="ARBA00023015"/>
    </source>
</evidence>